<protein>
    <submittedName>
        <fullName evidence="1">Uncharacterized protein</fullName>
    </submittedName>
</protein>
<name>A0A8S5NVI2_9CAUD</name>
<dbReference type="EMBL" id="BK015256">
    <property type="protein sequence ID" value="DAD98210.1"/>
    <property type="molecule type" value="Genomic_DNA"/>
</dbReference>
<accession>A0A8S5NVI2</accession>
<evidence type="ECO:0000313" key="1">
    <source>
        <dbReference type="EMBL" id="DAD98210.1"/>
    </source>
</evidence>
<reference evidence="1" key="1">
    <citation type="journal article" date="2021" name="Proc. Natl. Acad. Sci. U.S.A.">
        <title>A Catalog of Tens of Thousands of Viruses from Human Metagenomes Reveals Hidden Associations with Chronic Diseases.</title>
        <authorList>
            <person name="Tisza M.J."/>
            <person name="Buck C.B."/>
        </authorList>
    </citation>
    <scope>NUCLEOTIDE SEQUENCE</scope>
    <source>
        <strain evidence="1">CtiPM17</strain>
    </source>
</reference>
<organism evidence="1">
    <name type="scientific">Siphoviridae sp. ctiPM17</name>
    <dbReference type="NCBI Taxonomy" id="2825623"/>
    <lineage>
        <taxon>Viruses</taxon>
        <taxon>Duplodnaviria</taxon>
        <taxon>Heunggongvirae</taxon>
        <taxon>Uroviricota</taxon>
        <taxon>Caudoviricetes</taxon>
    </lineage>
</organism>
<proteinExistence type="predicted"/>
<sequence>MNNDINIASRATLFNNMDDMHNYFNSKIKDIWEFYSSYSSTNKIHQSFVNGTVLASLYSALEILLNDTSIRFLISYPGHISSKIANKFDIVTENDSVSTIIRHYAEHIINELSYKDLKTYLENIYNFFGEKLTLEADKLGLLIEGKASRDIFIHNNSVINDVYLNRAGSYARYKQTGKELEIDFTYLTEIKNCIEILSNDFKTHCLDKYRNDNKENIFKKMWEMSSLNRIVPFGNVWDLTDGHLSFNGDFHYLFSSSENALYRFFRYIFHGEDPEPEHSISSNCIAYALQCWRGTINERIIFSWLEYPFYL</sequence>